<dbReference type="EMBL" id="GL378402">
    <property type="protein sequence ID" value="EFJ41021.1"/>
    <property type="molecule type" value="Genomic_DNA"/>
</dbReference>
<dbReference type="InParanoid" id="D8UGW2"/>
<dbReference type="GeneID" id="9622982"/>
<dbReference type="Proteomes" id="UP000001058">
    <property type="component" value="Unassembled WGS sequence"/>
</dbReference>
<organism evidence="3">
    <name type="scientific">Volvox carteri f. nagariensis</name>
    <dbReference type="NCBI Taxonomy" id="3068"/>
    <lineage>
        <taxon>Eukaryota</taxon>
        <taxon>Viridiplantae</taxon>
        <taxon>Chlorophyta</taxon>
        <taxon>core chlorophytes</taxon>
        <taxon>Chlorophyceae</taxon>
        <taxon>CS clade</taxon>
        <taxon>Chlamydomonadales</taxon>
        <taxon>Volvocaceae</taxon>
        <taxon>Volvox</taxon>
    </lineage>
</organism>
<keyword evidence="1" id="KW-0812">Transmembrane</keyword>
<gene>
    <name evidence="2" type="ORF">VOLCADRAFT_107857</name>
</gene>
<keyword evidence="3" id="KW-1185">Reference proteome</keyword>
<reference evidence="2 3" key="1">
    <citation type="journal article" date="2010" name="Science">
        <title>Genomic analysis of organismal complexity in the multicellular green alga Volvox carteri.</title>
        <authorList>
            <person name="Prochnik S.E."/>
            <person name="Umen J."/>
            <person name="Nedelcu A.M."/>
            <person name="Hallmann A."/>
            <person name="Miller S.M."/>
            <person name="Nishii I."/>
            <person name="Ferris P."/>
            <person name="Kuo A."/>
            <person name="Mitros T."/>
            <person name="Fritz-Laylin L.K."/>
            <person name="Hellsten U."/>
            <person name="Chapman J."/>
            <person name="Simakov O."/>
            <person name="Rensing S.A."/>
            <person name="Terry A."/>
            <person name="Pangilinan J."/>
            <person name="Kapitonov V."/>
            <person name="Jurka J."/>
            <person name="Salamov A."/>
            <person name="Shapiro H."/>
            <person name="Schmutz J."/>
            <person name="Grimwood J."/>
            <person name="Lindquist E."/>
            <person name="Lucas S."/>
            <person name="Grigoriev I.V."/>
            <person name="Schmitt R."/>
            <person name="Kirk D."/>
            <person name="Rokhsar D.S."/>
        </authorList>
    </citation>
    <scope>NUCLEOTIDE SEQUENCE [LARGE SCALE GENOMIC DNA]</scope>
    <source>
        <strain evidence="3">f. Nagariensis / Eve</strain>
    </source>
</reference>
<dbReference type="KEGG" id="vcn:VOLCADRAFT_107857"/>
<sequence>MLQAVANADLERLARLASVMDNCATSLAVLCKVVSAACPEEVKTVQYITQVHAEDGQEARSAMRDVAAAAMFDIIRRHVLHGSALAFPLRECVALPSARANEILQGTPAAYGREKHVPCSITAMEFMRGSVLGIVVQVLASTRAWAAEQGLLRRAEHGSPIGDGLVLAGGSIHNTLQPASQRMVVAQADTDVFVVGAVSAAAGACMAAQFFEGLAHRVEVVQDSLLLTERTVSAQYVIPPAAPGGITYCVLTSSVPNGELRAGNRERYLLPFLNVLFKLVVHTVLPEVAAGVPDVCRRPSRLYRTPLVPFCKGTTLRLTQLILAFQSRAYPILYAPRATSKPRYVQCLFGRSVAGRVRRRCLCNYSTAGRSAFRDVPTAASPDLPSRLNVHSSSAPALNLTQCTSSALRPLLPRLRHSPASPEVLCNCSPLPAGTRPDCALRIVACTTATWRRRIVLFRVCFFAVCLVLLWIANIARDVQVPRSRSRPFWWSDSSHGRSGLPQPLALVSHYELLPLYKLFRQLLHRTFRLSWHFSYDPDPRAAYVSQCPPQLAGSLPTPMLTLRRRTDRAPALFRFSPPP</sequence>
<evidence type="ECO:0000313" key="2">
    <source>
        <dbReference type="EMBL" id="EFJ41021.1"/>
    </source>
</evidence>
<evidence type="ECO:0000313" key="3">
    <source>
        <dbReference type="Proteomes" id="UP000001058"/>
    </source>
</evidence>
<dbReference type="AlphaFoldDB" id="D8UGW2"/>
<keyword evidence="1" id="KW-1133">Transmembrane helix</keyword>
<feature type="transmembrane region" description="Helical" evidence="1">
    <location>
        <begin position="456"/>
        <end position="476"/>
    </location>
</feature>
<dbReference type="OrthoDB" id="560977at2759"/>
<protein>
    <submittedName>
        <fullName evidence="2">Uncharacterized protein</fullName>
    </submittedName>
</protein>
<accession>D8UGW2</accession>
<dbReference type="RefSeq" id="XP_002957885.1">
    <property type="nucleotide sequence ID" value="XM_002957839.1"/>
</dbReference>
<proteinExistence type="predicted"/>
<keyword evidence="1" id="KW-0472">Membrane</keyword>
<name>D8UGW2_VOLCA</name>
<evidence type="ECO:0000256" key="1">
    <source>
        <dbReference type="SAM" id="Phobius"/>
    </source>
</evidence>